<evidence type="ECO:0000256" key="6">
    <source>
        <dbReference type="ARBA" id="ARBA00023235"/>
    </source>
</evidence>
<feature type="compositionally biased region" description="Basic and acidic residues" evidence="8">
    <location>
        <begin position="342"/>
        <end position="352"/>
    </location>
</feature>
<comment type="catalytic activity">
    <reaction evidence="1 7">
        <text>[protein]-peptidylproline (omega=180) = [protein]-peptidylproline (omega=0)</text>
        <dbReference type="Rhea" id="RHEA:16237"/>
        <dbReference type="Rhea" id="RHEA-COMP:10747"/>
        <dbReference type="Rhea" id="RHEA-COMP:10748"/>
        <dbReference type="ChEBI" id="CHEBI:83833"/>
        <dbReference type="ChEBI" id="CHEBI:83834"/>
        <dbReference type="EC" id="5.2.1.8"/>
    </reaction>
</comment>
<evidence type="ECO:0000256" key="4">
    <source>
        <dbReference type="ARBA" id="ARBA00011865"/>
    </source>
</evidence>
<feature type="region of interest" description="Disordered" evidence="8">
    <location>
        <begin position="35"/>
        <end position="121"/>
    </location>
</feature>
<dbReference type="GO" id="GO:0003755">
    <property type="term" value="F:peptidyl-prolyl cis-trans isomerase activity"/>
    <property type="evidence" value="ECO:0007669"/>
    <property type="project" value="UniProtKB-KW"/>
</dbReference>
<reference evidence="10" key="1">
    <citation type="journal article" date="2020" name="Stud. Mycol.">
        <title>101 Dothideomycetes genomes: a test case for predicting lifestyles and emergence of pathogens.</title>
        <authorList>
            <person name="Haridas S."/>
            <person name="Albert R."/>
            <person name="Binder M."/>
            <person name="Bloem J."/>
            <person name="Labutti K."/>
            <person name="Salamov A."/>
            <person name="Andreopoulos B."/>
            <person name="Baker S."/>
            <person name="Barry K."/>
            <person name="Bills G."/>
            <person name="Bluhm B."/>
            <person name="Cannon C."/>
            <person name="Castanera R."/>
            <person name="Culley D."/>
            <person name="Daum C."/>
            <person name="Ezra D."/>
            <person name="Gonzalez J."/>
            <person name="Henrissat B."/>
            <person name="Kuo A."/>
            <person name="Liang C."/>
            <person name="Lipzen A."/>
            <person name="Lutzoni F."/>
            <person name="Magnuson J."/>
            <person name="Mondo S."/>
            <person name="Nolan M."/>
            <person name="Ohm R."/>
            <person name="Pangilinan J."/>
            <person name="Park H.-J."/>
            <person name="Ramirez L."/>
            <person name="Alfaro M."/>
            <person name="Sun H."/>
            <person name="Tritt A."/>
            <person name="Yoshinaga Y."/>
            <person name="Zwiers L.-H."/>
            <person name="Turgeon B."/>
            <person name="Goodwin S."/>
            <person name="Spatafora J."/>
            <person name="Crous P."/>
            <person name="Grigoriev I."/>
        </authorList>
    </citation>
    <scope>NUCLEOTIDE SEQUENCE</scope>
    <source>
        <strain evidence="10">CBS 113979</strain>
    </source>
</reference>
<dbReference type="PANTHER" id="PTHR43811:SF19">
    <property type="entry name" value="39 KDA FK506-BINDING NUCLEAR PROTEIN"/>
    <property type="match status" value="1"/>
</dbReference>
<evidence type="ECO:0000256" key="1">
    <source>
        <dbReference type="ARBA" id="ARBA00000971"/>
    </source>
</evidence>
<dbReference type="GO" id="GO:0005730">
    <property type="term" value="C:nucleolus"/>
    <property type="evidence" value="ECO:0007669"/>
    <property type="project" value="TreeGrafter"/>
</dbReference>
<dbReference type="AlphaFoldDB" id="A0A6G1GRN5"/>
<dbReference type="EC" id="5.2.1.8" evidence="7"/>
<dbReference type="InterPro" id="IPR046357">
    <property type="entry name" value="PPIase_dom_sf"/>
</dbReference>
<dbReference type="Pfam" id="PF17800">
    <property type="entry name" value="NPL"/>
    <property type="match status" value="1"/>
</dbReference>
<proteinExistence type="inferred from homology"/>
<comment type="function">
    <text evidence="2">PPIase that acts as a histone chaperone. Histone proline isomerase that increases the rate of cis-trans isomerization at prolines on the histone H3 N-terminal tail. Proline isomerization influences H3 methylation thereby regulating gene expression.</text>
</comment>
<protein>
    <recommendedName>
        <fullName evidence="7">peptidylprolyl isomerase</fullName>
        <ecNumber evidence="7">5.2.1.8</ecNumber>
    </recommendedName>
</protein>
<keyword evidence="6 7" id="KW-0413">Isomerase</keyword>
<gene>
    <name evidence="10" type="ORF">K402DRAFT_396596</name>
</gene>
<evidence type="ECO:0000313" key="10">
    <source>
        <dbReference type="EMBL" id="KAF1983601.1"/>
    </source>
</evidence>
<evidence type="ECO:0000259" key="9">
    <source>
        <dbReference type="PROSITE" id="PS50059"/>
    </source>
</evidence>
<accession>A0A6G1GRN5</accession>
<feature type="compositionally biased region" description="Acidic residues" evidence="8">
    <location>
        <begin position="244"/>
        <end position="265"/>
    </location>
</feature>
<feature type="compositionally biased region" description="Polar residues" evidence="8">
    <location>
        <begin position="369"/>
        <end position="379"/>
    </location>
</feature>
<feature type="domain" description="PPIase FKBP-type" evidence="9">
    <location>
        <begin position="415"/>
        <end position="501"/>
    </location>
</feature>
<organism evidence="10 11">
    <name type="scientific">Aulographum hederae CBS 113979</name>
    <dbReference type="NCBI Taxonomy" id="1176131"/>
    <lineage>
        <taxon>Eukaryota</taxon>
        <taxon>Fungi</taxon>
        <taxon>Dikarya</taxon>
        <taxon>Ascomycota</taxon>
        <taxon>Pezizomycotina</taxon>
        <taxon>Dothideomycetes</taxon>
        <taxon>Pleosporomycetidae</taxon>
        <taxon>Aulographales</taxon>
        <taxon>Aulographaceae</taxon>
    </lineage>
</organism>
<feature type="compositionally biased region" description="Basic residues" evidence="8">
    <location>
        <begin position="321"/>
        <end position="330"/>
    </location>
</feature>
<feature type="compositionally biased region" description="Acidic residues" evidence="8">
    <location>
        <begin position="64"/>
        <end position="83"/>
    </location>
</feature>
<dbReference type="InterPro" id="IPR041232">
    <property type="entry name" value="NPL"/>
</dbReference>
<evidence type="ECO:0000256" key="7">
    <source>
        <dbReference type="PROSITE-ProRule" id="PRU00277"/>
    </source>
</evidence>
<dbReference type="InterPro" id="IPR001179">
    <property type="entry name" value="PPIase_FKBP_dom"/>
</dbReference>
<evidence type="ECO:0000256" key="2">
    <source>
        <dbReference type="ARBA" id="ARBA00002221"/>
    </source>
</evidence>
<dbReference type="PROSITE" id="PS50059">
    <property type="entry name" value="FKBP_PPIASE"/>
    <property type="match status" value="1"/>
</dbReference>
<evidence type="ECO:0000256" key="3">
    <source>
        <dbReference type="ARBA" id="ARBA00007838"/>
    </source>
</evidence>
<dbReference type="PIRSF" id="PIRSF001473">
    <property type="entry name" value="FK506-bp_FPR3"/>
    <property type="match status" value="1"/>
</dbReference>
<name>A0A6G1GRN5_9PEZI</name>
<feature type="compositionally biased region" description="Acidic residues" evidence="8">
    <location>
        <begin position="225"/>
        <end position="236"/>
    </location>
</feature>
<feature type="compositionally biased region" description="Basic and acidic residues" evidence="8">
    <location>
        <begin position="380"/>
        <end position="389"/>
    </location>
</feature>
<dbReference type="EMBL" id="ML977174">
    <property type="protein sequence ID" value="KAF1983601.1"/>
    <property type="molecule type" value="Genomic_DNA"/>
</dbReference>
<dbReference type="Gene3D" id="2.60.120.340">
    <property type="entry name" value="Nucleoplasmin core domain"/>
    <property type="match status" value="1"/>
</dbReference>
<dbReference type="FunFam" id="3.10.50.40:FF:000006">
    <property type="entry name" value="Peptidyl-prolyl cis-trans isomerase"/>
    <property type="match status" value="1"/>
</dbReference>
<keyword evidence="11" id="KW-1185">Reference proteome</keyword>
<dbReference type="GO" id="GO:0000785">
    <property type="term" value="C:chromatin"/>
    <property type="evidence" value="ECO:0007669"/>
    <property type="project" value="TreeGrafter"/>
</dbReference>
<dbReference type="Pfam" id="PF00254">
    <property type="entry name" value="FKBP_C"/>
    <property type="match status" value="1"/>
</dbReference>
<feature type="region of interest" description="Disordered" evidence="8">
    <location>
        <begin position="218"/>
        <end position="395"/>
    </location>
</feature>
<evidence type="ECO:0000313" key="11">
    <source>
        <dbReference type="Proteomes" id="UP000800041"/>
    </source>
</evidence>
<evidence type="ECO:0000256" key="5">
    <source>
        <dbReference type="ARBA" id="ARBA00023110"/>
    </source>
</evidence>
<dbReference type="Proteomes" id="UP000800041">
    <property type="component" value="Unassembled WGS sequence"/>
</dbReference>
<dbReference type="OrthoDB" id="77911at2759"/>
<dbReference type="Gene3D" id="3.10.50.40">
    <property type="match status" value="1"/>
</dbReference>
<dbReference type="SUPFAM" id="SSF54534">
    <property type="entry name" value="FKBP-like"/>
    <property type="match status" value="1"/>
</dbReference>
<comment type="similarity">
    <text evidence="3">Belongs to the FKBP-type PPIase family. FKBP3/4 subfamily.</text>
</comment>
<keyword evidence="5 7" id="KW-0697">Rotamase</keyword>
<sequence>MSGMIAAEFFGVEVEASETMALRGPPSTYRITMAALDPTAKPHKSEDAPGAPLRSTLKIIRILDDEDDDDSEDDEDSMDDDDIQAIRSRLGLTGDDLEDLEDEDEDDSDEETNGGPSDPAKVHAALAKKMTNGVDDSDDEMDIEGINGILNKGKGRALEDDDSDGDIDGVEKEEFVICTLDTNQHFQQPLDLTIGEHETVFFKVIGTHNIFLSGNYLEPDHTHDDEEDYDSDEDEGMFGMNPYDDLEVEEVTDEDEESDELDDVDDPRITEVESEEEPPKLVKAAKGKNKRPADDSADEAATLDSMMAKETQPEVNGEKKLSKKQLKKLKNNQGQAVAAAEAEEKPKKETVKESPANGKKVQFAKNLEQGPTGSPQTNGKTDEKKKESKTTGPKVVQGVTIDDKKIGKGPAAKKGDKVGMRYIGKLADGKQFDANKAGAPFTFKLGRGEVIKGWDIGVVGMAVGGERRLIIPASLAYGNKGQPGIPGNSQLTFDIKMISIN</sequence>
<evidence type="ECO:0000256" key="8">
    <source>
        <dbReference type="SAM" id="MobiDB-lite"/>
    </source>
</evidence>
<comment type="subunit">
    <text evidence="4">Binds to histones H3 and H4.</text>
</comment>
<dbReference type="PANTHER" id="PTHR43811">
    <property type="entry name" value="FKBP-TYPE PEPTIDYL-PROLYL CIS-TRANS ISOMERASE FKPA"/>
    <property type="match status" value="1"/>
</dbReference>
<dbReference type="InterPro" id="IPR023566">
    <property type="entry name" value="PPIase_Fpr3/Fpr4-like"/>
</dbReference>
<feature type="compositionally biased region" description="Acidic residues" evidence="8">
    <location>
        <begin position="95"/>
        <end position="112"/>
    </location>
</feature>